<comment type="subcellular location">
    <subcellularLocation>
        <location evidence="1">Nucleus</location>
    </subcellularLocation>
</comment>
<dbReference type="SUPFAM" id="SSF57701">
    <property type="entry name" value="Zn2/Cys6 DNA-binding domain"/>
    <property type="match status" value="1"/>
</dbReference>
<dbReference type="InterPro" id="IPR051615">
    <property type="entry name" value="Transcr_Regulatory_Elem"/>
</dbReference>
<feature type="region of interest" description="Disordered" evidence="8">
    <location>
        <begin position="70"/>
        <end position="93"/>
    </location>
</feature>
<dbReference type="CDD" id="cd12148">
    <property type="entry name" value="fungal_TF_MHR"/>
    <property type="match status" value="1"/>
</dbReference>
<dbReference type="Gene3D" id="4.10.240.10">
    <property type="entry name" value="Zn(2)-C6 fungal-type DNA-binding domain"/>
    <property type="match status" value="1"/>
</dbReference>
<evidence type="ECO:0000256" key="4">
    <source>
        <dbReference type="ARBA" id="ARBA00023015"/>
    </source>
</evidence>
<keyword evidence="4" id="KW-0805">Transcription regulation</keyword>
<dbReference type="PROSITE" id="PS00463">
    <property type="entry name" value="ZN2_CY6_FUNGAL_1"/>
    <property type="match status" value="1"/>
</dbReference>
<protein>
    <submittedName>
        <fullName evidence="10">Fungal-specific transcription factor domain-containing protein</fullName>
    </submittedName>
</protein>
<gene>
    <name evidence="10" type="ORF">BDZ85DRAFT_284594</name>
</gene>
<dbReference type="GO" id="GO:0000981">
    <property type="term" value="F:DNA-binding transcription factor activity, RNA polymerase II-specific"/>
    <property type="evidence" value="ECO:0007669"/>
    <property type="project" value="InterPro"/>
</dbReference>
<evidence type="ECO:0000256" key="1">
    <source>
        <dbReference type="ARBA" id="ARBA00004123"/>
    </source>
</evidence>
<keyword evidence="2" id="KW-0479">Metal-binding</keyword>
<keyword evidence="5" id="KW-0238">DNA-binding</keyword>
<dbReference type="AlphaFoldDB" id="A0A6A6G359"/>
<evidence type="ECO:0000256" key="2">
    <source>
        <dbReference type="ARBA" id="ARBA00022723"/>
    </source>
</evidence>
<sequence length="707" mass="79881">MYDQPSSHRRLKPKRDPADQDSSAVLEKPSRKRVTASACVACRKRKSKCDSTKPACSACTSVYNTECSYDTDSEPVRKASSRRPSSKPDPIPSTISGLKEIIGALQTQPDADTILLNQLRNVQARLEILSVGSSVSELPPTPTASVASFASSAYQDTPPTQYLNVQPQAQDSAPFSFDASQPCGSWFEKPIPHKLVSELFNDYVLYHHPYFPIFSVQHFLSDFRSGDTQFCSSMLIYAILSMACNYWKGKIQGDHDKPARAHEFGETFANTVQKKLFNTREASLTTIQALSILGMRQGSTGDLNGAYHWHGVALRMALSMNMHLDEDAQDVEIDPIEQEVRKLTFWGIYNLEMALAIFAGKVSQISNGSIGIPKPTYSEKRDSLVVPPLKGRRYSDVELNREIHYLRYVSHFCELSKLVNEVNLSYYAPQKQINISDVYYALQRYHSWEHELPIEFQNTDLGGAEVSYLHMYYRQLLIQLLRPFLNCEPDKLGFSAKAICLDRAIEIVRLWRDLKQQYTMWALHMLVIPPLRDAAHLFLFQLHEPSAAACLQEIIEDLRSFAFLHPLASCVINSLHEVAIKYHIDCPKGLFERHLQDAKNTNLPSLGTSAFTVRAKIDIETPTHHPTYPSQAQGQYQQQPASQEMGQYGVFNLAMHHPTPTYRTTTERDYPQYFPDQQLSGAVIQSGYEMMQPYSGQGPGPQQPPRP</sequence>
<keyword evidence="3" id="KW-0862">Zinc</keyword>
<dbReference type="PROSITE" id="PS50048">
    <property type="entry name" value="ZN2_CY6_FUNGAL_2"/>
    <property type="match status" value="1"/>
</dbReference>
<reference evidence="11" key="1">
    <citation type="journal article" date="2020" name="Stud. Mycol.">
        <title>101 Dothideomycetes genomes: A test case for predicting lifestyles and emergence of pathogens.</title>
        <authorList>
            <person name="Haridas S."/>
            <person name="Albert R."/>
            <person name="Binder M."/>
            <person name="Bloem J."/>
            <person name="LaButti K."/>
            <person name="Salamov A."/>
            <person name="Andreopoulos B."/>
            <person name="Baker S."/>
            <person name="Barry K."/>
            <person name="Bills G."/>
            <person name="Bluhm B."/>
            <person name="Cannon C."/>
            <person name="Castanera R."/>
            <person name="Culley D."/>
            <person name="Daum C."/>
            <person name="Ezra D."/>
            <person name="Gonzalez J."/>
            <person name="Henrissat B."/>
            <person name="Kuo A."/>
            <person name="Liang C."/>
            <person name="Lipzen A."/>
            <person name="Lutzoni F."/>
            <person name="Magnuson J."/>
            <person name="Mondo S."/>
            <person name="Nolan M."/>
            <person name="Ohm R."/>
            <person name="Pangilinan J."/>
            <person name="Park H.-J."/>
            <person name="Ramirez L."/>
            <person name="Alfaro M."/>
            <person name="Sun H."/>
            <person name="Tritt A."/>
            <person name="Yoshinaga Y."/>
            <person name="Zwiers L.-H."/>
            <person name="Turgeon B."/>
            <person name="Goodwin S."/>
            <person name="Spatafora J."/>
            <person name="Crous P."/>
            <person name="Grigoriev I."/>
        </authorList>
    </citation>
    <scope>NUCLEOTIDE SEQUENCE [LARGE SCALE GENOMIC DNA]</scope>
    <source>
        <strain evidence="11">CECT 20119</strain>
    </source>
</reference>
<dbReference type="SMART" id="SM00066">
    <property type="entry name" value="GAL4"/>
    <property type="match status" value="1"/>
</dbReference>
<dbReference type="InterPro" id="IPR001138">
    <property type="entry name" value="Zn2Cys6_DnaBD"/>
</dbReference>
<dbReference type="EMBL" id="ML992513">
    <property type="protein sequence ID" value="KAF2220161.1"/>
    <property type="molecule type" value="Genomic_DNA"/>
</dbReference>
<evidence type="ECO:0000313" key="10">
    <source>
        <dbReference type="EMBL" id="KAF2220161.1"/>
    </source>
</evidence>
<dbReference type="InterPro" id="IPR007219">
    <property type="entry name" value="XnlR_reg_dom"/>
</dbReference>
<dbReference type="GO" id="GO:0008270">
    <property type="term" value="F:zinc ion binding"/>
    <property type="evidence" value="ECO:0007669"/>
    <property type="project" value="InterPro"/>
</dbReference>
<keyword evidence="6" id="KW-0804">Transcription</keyword>
<dbReference type="OrthoDB" id="3879164at2759"/>
<keyword evidence="7" id="KW-0539">Nucleus</keyword>
<dbReference type="PANTHER" id="PTHR31313:SF81">
    <property type="entry name" value="TY1 ENHANCER ACTIVATOR"/>
    <property type="match status" value="1"/>
</dbReference>
<dbReference type="Pfam" id="PF00172">
    <property type="entry name" value="Zn_clus"/>
    <property type="match status" value="1"/>
</dbReference>
<accession>A0A6A6G359</accession>
<dbReference type="GO" id="GO:0005634">
    <property type="term" value="C:nucleus"/>
    <property type="evidence" value="ECO:0007669"/>
    <property type="project" value="UniProtKB-SubCell"/>
</dbReference>
<keyword evidence="11" id="KW-1185">Reference proteome</keyword>
<evidence type="ECO:0000259" key="9">
    <source>
        <dbReference type="PROSITE" id="PS50048"/>
    </source>
</evidence>
<dbReference type="PANTHER" id="PTHR31313">
    <property type="entry name" value="TY1 ENHANCER ACTIVATOR"/>
    <property type="match status" value="1"/>
</dbReference>
<feature type="region of interest" description="Disordered" evidence="8">
    <location>
        <begin position="1"/>
        <end position="35"/>
    </location>
</feature>
<dbReference type="SMART" id="SM00906">
    <property type="entry name" value="Fungal_trans"/>
    <property type="match status" value="1"/>
</dbReference>
<dbReference type="GO" id="GO:0003677">
    <property type="term" value="F:DNA binding"/>
    <property type="evidence" value="ECO:0007669"/>
    <property type="project" value="UniProtKB-KW"/>
</dbReference>
<proteinExistence type="predicted"/>
<evidence type="ECO:0000313" key="11">
    <source>
        <dbReference type="Proteomes" id="UP000799538"/>
    </source>
</evidence>
<evidence type="ECO:0000256" key="3">
    <source>
        <dbReference type="ARBA" id="ARBA00022833"/>
    </source>
</evidence>
<evidence type="ECO:0000256" key="8">
    <source>
        <dbReference type="SAM" id="MobiDB-lite"/>
    </source>
</evidence>
<organism evidence="10 11">
    <name type="scientific">Elsinoe ampelina</name>
    <dbReference type="NCBI Taxonomy" id="302913"/>
    <lineage>
        <taxon>Eukaryota</taxon>
        <taxon>Fungi</taxon>
        <taxon>Dikarya</taxon>
        <taxon>Ascomycota</taxon>
        <taxon>Pezizomycotina</taxon>
        <taxon>Dothideomycetes</taxon>
        <taxon>Dothideomycetidae</taxon>
        <taxon>Myriangiales</taxon>
        <taxon>Elsinoaceae</taxon>
        <taxon>Elsinoe</taxon>
    </lineage>
</organism>
<feature type="domain" description="Zn(2)-C6 fungal-type" evidence="9">
    <location>
        <begin position="38"/>
        <end position="69"/>
    </location>
</feature>
<dbReference type="GO" id="GO:0006351">
    <property type="term" value="P:DNA-templated transcription"/>
    <property type="evidence" value="ECO:0007669"/>
    <property type="project" value="InterPro"/>
</dbReference>
<evidence type="ECO:0000256" key="7">
    <source>
        <dbReference type="ARBA" id="ARBA00023242"/>
    </source>
</evidence>
<dbReference type="InterPro" id="IPR036864">
    <property type="entry name" value="Zn2-C6_fun-type_DNA-bd_sf"/>
</dbReference>
<dbReference type="Proteomes" id="UP000799538">
    <property type="component" value="Unassembled WGS sequence"/>
</dbReference>
<name>A0A6A6G359_9PEZI</name>
<evidence type="ECO:0000256" key="5">
    <source>
        <dbReference type="ARBA" id="ARBA00023125"/>
    </source>
</evidence>
<dbReference type="Pfam" id="PF04082">
    <property type="entry name" value="Fungal_trans"/>
    <property type="match status" value="1"/>
</dbReference>
<dbReference type="CDD" id="cd00067">
    <property type="entry name" value="GAL4"/>
    <property type="match status" value="1"/>
</dbReference>
<evidence type="ECO:0000256" key="6">
    <source>
        <dbReference type="ARBA" id="ARBA00023163"/>
    </source>
</evidence>